<dbReference type="GO" id="GO:0044780">
    <property type="term" value="P:bacterial-type flagellum assembly"/>
    <property type="evidence" value="ECO:0007669"/>
    <property type="project" value="InterPro"/>
</dbReference>
<dbReference type="RefSeq" id="WP_158360936.1">
    <property type="nucleotide sequence ID" value="NZ_CP032759.1"/>
</dbReference>
<dbReference type="OrthoDB" id="6554452at2"/>
<dbReference type="AlphaFoldDB" id="A0A3G2I4V9"/>
<evidence type="ECO:0000313" key="5">
    <source>
        <dbReference type="EMBL" id="AYN24430.1"/>
    </source>
</evidence>
<proteinExistence type="inferred from homology"/>
<dbReference type="GO" id="GO:0009424">
    <property type="term" value="C:bacterial-type flagellum hook"/>
    <property type="evidence" value="ECO:0007669"/>
    <property type="project" value="InterPro"/>
</dbReference>
<evidence type="ECO:0000256" key="3">
    <source>
        <dbReference type="ARBA" id="ARBA00022795"/>
    </source>
</evidence>
<organism evidence="5 6">
    <name type="scientific">Buchnera aphidicola subsp. Rhopalosiphum maidis</name>
    <dbReference type="NCBI Taxonomy" id="118109"/>
    <lineage>
        <taxon>Bacteria</taxon>
        <taxon>Pseudomonadati</taxon>
        <taxon>Pseudomonadota</taxon>
        <taxon>Gammaproteobacteria</taxon>
        <taxon>Enterobacterales</taxon>
        <taxon>Erwiniaceae</taxon>
        <taxon>Buchnera</taxon>
    </lineage>
</organism>
<dbReference type="EMBL" id="CP032759">
    <property type="protein sequence ID" value="AYN24430.1"/>
    <property type="molecule type" value="Genomic_DNA"/>
</dbReference>
<keyword evidence="3" id="KW-1005">Bacterial flagellum biogenesis</keyword>
<dbReference type="Pfam" id="PF02120">
    <property type="entry name" value="Flg_hook"/>
    <property type="match status" value="1"/>
</dbReference>
<dbReference type="PRINTS" id="PR01007">
    <property type="entry name" value="FLGHOOKFLIK"/>
</dbReference>
<evidence type="ECO:0000313" key="6">
    <source>
        <dbReference type="Proteomes" id="UP000271533"/>
    </source>
</evidence>
<evidence type="ECO:0000256" key="1">
    <source>
        <dbReference type="ARBA" id="ARBA00003944"/>
    </source>
</evidence>
<comment type="function">
    <text evidence="1">Controls the length of the flagellar hook.</text>
</comment>
<reference evidence="5 6" key="1">
    <citation type="submission" date="2018-10" db="EMBL/GenBank/DDBJ databases">
        <title>Genome sequence of the corn leaf aphid (Rhopalosiphum maidis Fitch).</title>
        <authorList>
            <person name="Chen W."/>
            <person name="Shakir S."/>
            <person name="Bigham M."/>
            <person name="Fei Z."/>
            <person name="Jander G."/>
        </authorList>
    </citation>
    <scope>NUCLEOTIDE SEQUENCE [LARGE SCALE GENOMIC DNA]</scope>
    <source>
        <strain evidence="5 6">BTI</strain>
    </source>
</reference>
<dbReference type="Gene3D" id="3.30.750.140">
    <property type="match status" value="1"/>
</dbReference>
<feature type="domain" description="Flagellar hook-length control protein-like C-terminal" evidence="4">
    <location>
        <begin position="253"/>
        <end position="327"/>
    </location>
</feature>
<dbReference type="PANTHER" id="PTHR37533:SF2">
    <property type="entry name" value="FLAGELLAR HOOK-LENGTH CONTROL PROTEIN"/>
    <property type="match status" value="1"/>
</dbReference>
<protein>
    <recommendedName>
        <fullName evidence="4">Flagellar hook-length control protein-like C-terminal domain-containing protein</fullName>
    </recommendedName>
</protein>
<dbReference type="InterPro" id="IPR038610">
    <property type="entry name" value="FliK-like_C_sf"/>
</dbReference>
<comment type="similarity">
    <text evidence="2">Belongs to the FliK family.</text>
</comment>
<dbReference type="CDD" id="cd17470">
    <property type="entry name" value="T3SS_Flik_C"/>
    <property type="match status" value="1"/>
</dbReference>
<name>A0A3G2I4V9_BUCRM</name>
<dbReference type="InterPro" id="IPR052563">
    <property type="entry name" value="FliK"/>
</dbReference>
<accession>A0A3G2I4V9</accession>
<dbReference type="PANTHER" id="PTHR37533">
    <property type="entry name" value="FLAGELLAR HOOK-LENGTH CONTROL PROTEIN"/>
    <property type="match status" value="1"/>
</dbReference>
<evidence type="ECO:0000259" key="4">
    <source>
        <dbReference type="Pfam" id="PF02120"/>
    </source>
</evidence>
<dbReference type="InterPro" id="IPR001635">
    <property type="entry name" value="Flag_hook_Flik"/>
</dbReference>
<gene>
    <name evidence="5" type="ORF">D8S97_00270</name>
</gene>
<evidence type="ECO:0000256" key="2">
    <source>
        <dbReference type="ARBA" id="ARBA00009149"/>
    </source>
</evidence>
<dbReference type="InterPro" id="IPR021136">
    <property type="entry name" value="Flagellar_hook_control-like_C"/>
</dbReference>
<sequence>MFKYLDNIVLKGKLSDNQDYSLTSSDFSSRYNFNEFKKFFINKELEFDNISTKEKKEDYENIVSINFIIANLINILNKKETMLNHNIQKNYKCKIIQKKNTDENFKLKKHKKLNLEKENNLKKNKKYKKFLVHSTFNKSIEIKNQTNEFKQTNIFNNFKKKYFFGKNRYLNTKYNQNTVPDSKILTSFRNGKNNNKSNLFFFKNINKSNNITTHEISTFKDSKNKKNLKLETNSLEFLSSKKNDKWKKAINHQVLLSISNKENKAEISFKPEYLGSIHIKIKMKNDQATLNFTSDHNEVKNFLKNCIPFLQDALIENGIQLEKINIDNFSFSKKKIFKKNKSTSKNGFFNEYKLKEISNFQKDYMKLIQYKLIDMFV</sequence>
<dbReference type="Proteomes" id="UP000271533">
    <property type="component" value="Chromosome"/>
</dbReference>